<evidence type="ECO:0000256" key="1">
    <source>
        <dbReference type="ARBA" id="ARBA00022527"/>
    </source>
</evidence>
<keyword evidence="8" id="KW-1185">Reference proteome</keyword>
<dbReference type="SMART" id="SM00220">
    <property type="entry name" value="S_TKc"/>
    <property type="match status" value="1"/>
</dbReference>
<evidence type="ECO:0000259" key="6">
    <source>
        <dbReference type="PROSITE" id="PS50011"/>
    </source>
</evidence>
<evidence type="ECO:0000256" key="4">
    <source>
        <dbReference type="ARBA" id="ARBA00022777"/>
    </source>
</evidence>
<sequence>MFWQVVCAIDYCHKSGIVHRDLKAENLLIDADFKIKVADFGFSNFFHADQLLTTHCGSPQYAAPELFKGEPYDGPLVDVWSLGVILYILVCGSFPFPGESLGDIRSQVLRGLVRFPFFLSTACEQVIRGMLQVDPVFVQFKSAAHKLCPDARGMPRPSTGFRDFIQTRSRIPCFVCIMRKILSVSLLDTQVSATSWMQASPNVLHYTQMMARFEEEVRKQRLDEVFQKQFPEHSSLMSESRTEQEMRNLDRGIIRALSLTTNANENEVCLLSLREMYLPTS</sequence>
<keyword evidence="5" id="KW-0067">ATP-binding</keyword>
<accession>A0A3P7MLL9</accession>
<dbReference type="PROSITE" id="PS00108">
    <property type="entry name" value="PROTEIN_KINASE_ST"/>
    <property type="match status" value="1"/>
</dbReference>
<dbReference type="PANTHER" id="PTHR24346:SF82">
    <property type="entry name" value="KP78A-RELATED"/>
    <property type="match status" value="1"/>
</dbReference>
<dbReference type="PROSITE" id="PS50011">
    <property type="entry name" value="PROTEIN_KINASE_DOM"/>
    <property type="match status" value="1"/>
</dbReference>
<keyword evidence="3" id="KW-0547">Nucleotide-binding</keyword>
<dbReference type="InterPro" id="IPR011009">
    <property type="entry name" value="Kinase-like_dom_sf"/>
</dbReference>
<dbReference type="Proteomes" id="UP000281553">
    <property type="component" value="Unassembled WGS sequence"/>
</dbReference>
<dbReference type="GO" id="GO:0035556">
    <property type="term" value="P:intracellular signal transduction"/>
    <property type="evidence" value="ECO:0007669"/>
    <property type="project" value="TreeGrafter"/>
</dbReference>
<dbReference type="GO" id="GO:0005524">
    <property type="term" value="F:ATP binding"/>
    <property type="evidence" value="ECO:0007669"/>
    <property type="project" value="UniProtKB-KW"/>
</dbReference>
<dbReference type="OrthoDB" id="193931at2759"/>
<organism evidence="7 8">
    <name type="scientific">Dibothriocephalus latus</name>
    <name type="common">Fish tapeworm</name>
    <name type="synonym">Diphyllobothrium latum</name>
    <dbReference type="NCBI Taxonomy" id="60516"/>
    <lineage>
        <taxon>Eukaryota</taxon>
        <taxon>Metazoa</taxon>
        <taxon>Spiralia</taxon>
        <taxon>Lophotrochozoa</taxon>
        <taxon>Platyhelminthes</taxon>
        <taxon>Cestoda</taxon>
        <taxon>Eucestoda</taxon>
        <taxon>Diphyllobothriidea</taxon>
        <taxon>Diphyllobothriidae</taxon>
        <taxon>Dibothriocephalus</taxon>
    </lineage>
</organism>
<keyword evidence="2" id="KW-0808">Transferase</keyword>
<evidence type="ECO:0000256" key="5">
    <source>
        <dbReference type="ARBA" id="ARBA00022840"/>
    </source>
</evidence>
<dbReference type="AlphaFoldDB" id="A0A3P7MLL9"/>
<dbReference type="Pfam" id="PF00069">
    <property type="entry name" value="Pkinase"/>
    <property type="match status" value="1"/>
</dbReference>
<keyword evidence="4" id="KW-0418">Kinase</keyword>
<reference evidence="7 8" key="1">
    <citation type="submission" date="2018-11" db="EMBL/GenBank/DDBJ databases">
        <authorList>
            <consortium name="Pathogen Informatics"/>
        </authorList>
    </citation>
    <scope>NUCLEOTIDE SEQUENCE [LARGE SCALE GENOMIC DNA]</scope>
</reference>
<dbReference type="SUPFAM" id="SSF56112">
    <property type="entry name" value="Protein kinase-like (PK-like)"/>
    <property type="match status" value="1"/>
</dbReference>
<evidence type="ECO:0000256" key="2">
    <source>
        <dbReference type="ARBA" id="ARBA00022679"/>
    </source>
</evidence>
<dbReference type="EMBL" id="UYRU01076890">
    <property type="protein sequence ID" value="VDN27470.1"/>
    <property type="molecule type" value="Genomic_DNA"/>
</dbReference>
<dbReference type="GO" id="GO:0005737">
    <property type="term" value="C:cytoplasm"/>
    <property type="evidence" value="ECO:0007669"/>
    <property type="project" value="TreeGrafter"/>
</dbReference>
<dbReference type="Gene3D" id="1.10.510.10">
    <property type="entry name" value="Transferase(Phosphotransferase) domain 1"/>
    <property type="match status" value="1"/>
</dbReference>
<keyword evidence="1" id="KW-0723">Serine/threonine-protein kinase</keyword>
<dbReference type="InterPro" id="IPR000719">
    <property type="entry name" value="Prot_kinase_dom"/>
</dbReference>
<evidence type="ECO:0000256" key="3">
    <source>
        <dbReference type="ARBA" id="ARBA00022741"/>
    </source>
</evidence>
<dbReference type="InterPro" id="IPR008271">
    <property type="entry name" value="Ser/Thr_kinase_AS"/>
</dbReference>
<evidence type="ECO:0000313" key="8">
    <source>
        <dbReference type="Proteomes" id="UP000281553"/>
    </source>
</evidence>
<gene>
    <name evidence="7" type="ORF">DILT_LOCUS15012</name>
</gene>
<proteinExistence type="predicted"/>
<evidence type="ECO:0000313" key="7">
    <source>
        <dbReference type="EMBL" id="VDN27470.1"/>
    </source>
</evidence>
<protein>
    <recommendedName>
        <fullName evidence="6">Protein kinase domain-containing protein</fullName>
    </recommendedName>
</protein>
<feature type="domain" description="Protein kinase" evidence="6">
    <location>
        <begin position="1"/>
        <end position="148"/>
    </location>
</feature>
<name>A0A3P7MLL9_DIBLA</name>
<dbReference type="PANTHER" id="PTHR24346">
    <property type="entry name" value="MAP/MICROTUBULE AFFINITY-REGULATING KINASE"/>
    <property type="match status" value="1"/>
</dbReference>
<dbReference type="GO" id="GO:0000226">
    <property type="term" value="P:microtubule cytoskeleton organization"/>
    <property type="evidence" value="ECO:0007669"/>
    <property type="project" value="TreeGrafter"/>
</dbReference>
<dbReference type="GO" id="GO:0050321">
    <property type="term" value="F:tau-protein kinase activity"/>
    <property type="evidence" value="ECO:0007669"/>
    <property type="project" value="TreeGrafter"/>
</dbReference>